<keyword evidence="9" id="KW-0498">Mitosis</keyword>
<protein>
    <recommendedName>
        <fullName evidence="17">DASH complex subunit SPC34</fullName>
    </recommendedName>
    <alternativeName>
        <fullName evidence="18">Outer kinetochore protein SPC34</fullName>
    </alternativeName>
</protein>
<keyword evidence="15" id="KW-0131">Cell cycle</keyword>
<evidence type="ECO:0000313" key="21">
    <source>
        <dbReference type="Proteomes" id="UP000005627"/>
    </source>
</evidence>
<dbReference type="eggNOG" id="ENOG502QSS0">
    <property type="taxonomic scope" value="Eukaryota"/>
</dbReference>
<evidence type="ECO:0000256" key="7">
    <source>
        <dbReference type="ARBA" id="ARBA00022618"/>
    </source>
</evidence>
<dbReference type="GO" id="GO:0051301">
    <property type="term" value="P:cell division"/>
    <property type="evidence" value="ECO:0007669"/>
    <property type="project" value="UniProtKB-KW"/>
</dbReference>
<evidence type="ECO:0000256" key="13">
    <source>
        <dbReference type="ARBA" id="ARBA00023212"/>
    </source>
</evidence>
<dbReference type="GO" id="GO:0051987">
    <property type="term" value="P:positive regulation of attachment of spindle microtubules to kinetochore"/>
    <property type="evidence" value="ECO:0007669"/>
    <property type="project" value="EnsemblFungi"/>
</dbReference>
<dbReference type="GO" id="GO:0042729">
    <property type="term" value="C:DASH complex"/>
    <property type="evidence" value="ECO:0007669"/>
    <property type="project" value="EnsemblFungi"/>
</dbReference>
<name>G8ZSX2_TORDE</name>
<accession>G8ZSX2</accession>
<evidence type="ECO:0000256" key="2">
    <source>
        <dbReference type="ARBA" id="ARBA00004186"/>
    </source>
</evidence>
<keyword evidence="6" id="KW-0963">Cytoplasm</keyword>
<evidence type="ECO:0000256" key="14">
    <source>
        <dbReference type="ARBA" id="ARBA00023242"/>
    </source>
</evidence>
<keyword evidence="21" id="KW-1185">Reference proteome</keyword>
<evidence type="ECO:0000256" key="8">
    <source>
        <dbReference type="ARBA" id="ARBA00022701"/>
    </source>
</evidence>
<dbReference type="GO" id="GO:0031116">
    <property type="term" value="P:positive regulation of microtubule polymerization"/>
    <property type="evidence" value="ECO:0007669"/>
    <property type="project" value="EnsemblFungi"/>
</dbReference>
<reference evidence="20 21" key="1">
    <citation type="journal article" date="2011" name="Proc. Natl. Acad. Sci. U.S.A.">
        <title>Evolutionary erosion of yeast sex chromosomes by mating-type switching accidents.</title>
        <authorList>
            <person name="Gordon J.L."/>
            <person name="Armisen D."/>
            <person name="Proux-Wera E."/>
            <person name="Oheigeartaigh S.S."/>
            <person name="Byrne K.P."/>
            <person name="Wolfe K.H."/>
        </authorList>
    </citation>
    <scope>NUCLEOTIDE SEQUENCE [LARGE SCALE GENOMIC DNA]</scope>
    <source>
        <strain evidence="21">ATCC 10662 / CBS 1146 / NBRC 0425 / NCYC 2629 / NRRL Y-866</strain>
    </source>
</reference>
<evidence type="ECO:0000256" key="3">
    <source>
        <dbReference type="ARBA" id="ARBA00004629"/>
    </source>
</evidence>
<feature type="coiled-coil region" evidence="19">
    <location>
        <begin position="223"/>
        <end position="288"/>
    </location>
</feature>
<dbReference type="GO" id="GO:0051010">
    <property type="term" value="F:microtubule plus-end binding"/>
    <property type="evidence" value="ECO:0007669"/>
    <property type="project" value="EnsemblFungi"/>
</dbReference>
<keyword evidence="7" id="KW-0132">Cell division</keyword>
<evidence type="ECO:0000256" key="9">
    <source>
        <dbReference type="ARBA" id="ARBA00022776"/>
    </source>
</evidence>
<evidence type="ECO:0000256" key="17">
    <source>
        <dbReference type="ARBA" id="ARBA00044112"/>
    </source>
</evidence>
<evidence type="ECO:0000256" key="12">
    <source>
        <dbReference type="ARBA" id="ARBA00023054"/>
    </source>
</evidence>
<evidence type="ECO:0000256" key="5">
    <source>
        <dbReference type="ARBA" id="ARBA00022454"/>
    </source>
</evidence>
<dbReference type="Proteomes" id="UP000005627">
    <property type="component" value="Chromosome 4"/>
</dbReference>
<comment type="similarity">
    <text evidence="4">Belongs to the DASH complex SPC34 family.</text>
</comment>
<organism evidence="20 21">
    <name type="scientific">Torulaspora delbrueckii</name>
    <name type="common">Yeast</name>
    <name type="synonym">Candida colliculosa</name>
    <dbReference type="NCBI Taxonomy" id="4950"/>
    <lineage>
        <taxon>Eukaryota</taxon>
        <taxon>Fungi</taxon>
        <taxon>Dikarya</taxon>
        <taxon>Ascomycota</taxon>
        <taxon>Saccharomycotina</taxon>
        <taxon>Saccharomycetes</taxon>
        <taxon>Saccharomycetales</taxon>
        <taxon>Saccharomycetaceae</taxon>
        <taxon>Torulaspora</taxon>
    </lineage>
</organism>
<dbReference type="InterPro" id="IPR013966">
    <property type="entry name" value="Spc34"/>
</dbReference>
<dbReference type="GO" id="GO:1990976">
    <property type="term" value="P:protein transport along microtubule to mitotic spindle pole body"/>
    <property type="evidence" value="ECO:0007669"/>
    <property type="project" value="EnsemblFungi"/>
</dbReference>
<keyword evidence="12 19" id="KW-0175">Coiled coil</keyword>
<dbReference type="InParanoid" id="G8ZSX2"/>
<dbReference type="EMBL" id="HE616745">
    <property type="protein sequence ID" value="CCE91716.1"/>
    <property type="molecule type" value="Genomic_DNA"/>
</dbReference>
<sequence>MSETLDLCIEEINRSIESISTLYFKPPGIFHNAVVHDQQGRGYSSIITKLIRDCNPKEELSLFKMDKQERIHTRKDGKRGNLDYLVERDAHLRRNRHIGIPDEKPIIQVPKEFYLKQHDEALAEKRKLVKGYNFDMESGVNSSGSNVYDLLLSKFKDEEVVSLIHALQNGSVLMGSEDGESRRKTMFVEDFPTEAILQVLHEVSTQWPLAEYKQAYSQHLNDYSNFNSEIELLRGEIQLQEEQLHLHKVNSSSSHVVARLIEKERRDIDALEKELIRQQELIKNTIETSG</sequence>
<evidence type="ECO:0000256" key="6">
    <source>
        <dbReference type="ARBA" id="ARBA00022490"/>
    </source>
</evidence>
<proteinExistence type="inferred from homology"/>
<evidence type="ECO:0000256" key="15">
    <source>
        <dbReference type="ARBA" id="ARBA00023306"/>
    </source>
</evidence>
<keyword evidence="10" id="KW-0159">Chromosome partition</keyword>
<dbReference type="RefSeq" id="XP_003680927.1">
    <property type="nucleotide sequence ID" value="XM_003680879.1"/>
</dbReference>
<evidence type="ECO:0000256" key="11">
    <source>
        <dbReference type="ARBA" id="ARBA00022838"/>
    </source>
</evidence>
<dbReference type="GO" id="GO:1990758">
    <property type="term" value="P:mitotic sister chromatid biorientation"/>
    <property type="evidence" value="ECO:0007669"/>
    <property type="project" value="EnsemblFungi"/>
</dbReference>
<comment type="subcellular location">
    <subcellularLocation>
        <location evidence="3">Chromosome</location>
        <location evidence="3">Centromere</location>
        <location evidence="3">Kinetochore</location>
    </subcellularLocation>
    <subcellularLocation>
        <location evidence="2">Cytoplasm</location>
        <location evidence="2">Cytoskeleton</location>
        <location evidence="2">Spindle</location>
    </subcellularLocation>
    <subcellularLocation>
        <location evidence="1">Nucleus</location>
    </subcellularLocation>
</comment>
<dbReference type="KEGG" id="tdl:TDEL_0D01320"/>
<dbReference type="OrthoDB" id="10016597at2759"/>
<keyword evidence="14" id="KW-0539">Nucleus</keyword>
<dbReference type="GO" id="GO:0005876">
    <property type="term" value="C:spindle microtubule"/>
    <property type="evidence" value="ECO:0007669"/>
    <property type="project" value="InterPro"/>
</dbReference>
<keyword evidence="13" id="KW-0206">Cytoskeleton</keyword>
<dbReference type="GeneID" id="11502151"/>
<dbReference type="FunCoup" id="G8ZSX2">
    <property type="interactions" value="49"/>
</dbReference>
<dbReference type="STRING" id="1076872.G8ZSX2"/>
<evidence type="ECO:0000256" key="1">
    <source>
        <dbReference type="ARBA" id="ARBA00004123"/>
    </source>
</evidence>
<evidence type="ECO:0000256" key="4">
    <source>
        <dbReference type="ARBA" id="ARBA00008491"/>
    </source>
</evidence>
<evidence type="ECO:0000256" key="19">
    <source>
        <dbReference type="SAM" id="Coils"/>
    </source>
</evidence>
<evidence type="ECO:0000256" key="10">
    <source>
        <dbReference type="ARBA" id="ARBA00022829"/>
    </source>
</evidence>
<keyword evidence="5" id="KW-0158">Chromosome</keyword>
<dbReference type="Pfam" id="PF08657">
    <property type="entry name" value="DASH_Spc34"/>
    <property type="match status" value="1"/>
</dbReference>
<keyword evidence="11" id="KW-0995">Kinetochore</keyword>
<evidence type="ECO:0000256" key="16">
    <source>
        <dbReference type="ARBA" id="ARBA00023328"/>
    </source>
</evidence>
<dbReference type="AlphaFoldDB" id="G8ZSX2"/>
<keyword evidence="16" id="KW-0137">Centromere</keyword>
<keyword evidence="8" id="KW-0493">Microtubule</keyword>
<evidence type="ECO:0000313" key="20">
    <source>
        <dbReference type="EMBL" id="CCE91716.1"/>
    </source>
</evidence>
<dbReference type="HOGENOM" id="CLU_970457_0_0_1"/>
<gene>
    <name evidence="20" type="primary">TDEL0D01320</name>
    <name evidence="20" type="ORF">TDEL_0D01320</name>
</gene>
<evidence type="ECO:0000256" key="18">
    <source>
        <dbReference type="ARBA" id="ARBA00044346"/>
    </source>
</evidence>